<proteinExistence type="predicted"/>
<gene>
    <name evidence="3" type="ORF">FOZ76_12635</name>
</gene>
<protein>
    <submittedName>
        <fullName evidence="3">Uncharacterized protein</fullName>
    </submittedName>
</protein>
<reference evidence="3 4" key="1">
    <citation type="submission" date="2019-07" db="EMBL/GenBank/DDBJ databases">
        <title>Qingshengfaniella alkalisoli gen. nov., sp. nov., isolated from saline soil.</title>
        <authorList>
            <person name="Xu L."/>
            <person name="Huang X.-X."/>
            <person name="Sun J.-Q."/>
        </authorList>
    </citation>
    <scope>NUCLEOTIDE SEQUENCE [LARGE SCALE GENOMIC DNA]</scope>
    <source>
        <strain evidence="3 4">DSM 27279</strain>
    </source>
</reference>
<dbReference type="Proteomes" id="UP000318405">
    <property type="component" value="Unassembled WGS sequence"/>
</dbReference>
<dbReference type="RefSeq" id="WP_143948630.1">
    <property type="nucleotide sequence ID" value="NZ_BAABMB010000006.1"/>
</dbReference>
<name>A0A556AMN4_9BURK</name>
<comment type="caution">
    <text evidence="3">The sequence shown here is derived from an EMBL/GenBank/DDBJ whole genome shotgun (WGS) entry which is preliminary data.</text>
</comment>
<dbReference type="OrthoDB" id="8638109at2"/>
<evidence type="ECO:0000256" key="2">
    <source>
        <dbReference type="SAM" id="SignalP"/>
    </source>
</evidence>
<evidence type="ECO:0000313" key="4">
    <source>
        <dbReference type="Proteomes" id="UP000318405"/>
    </source>
</evidence>
<feature type="chain" id="PRO_5021878857" evidence="2">
    <location>
        <begin position="18"/>
        <end position="71"/>
    </location>
</feature>
<organism evidence="3 4">
    <name type="scientific">Verticiella sediminum</name>
    <dbReference type="NCBI Taxonomy" id="1247510"/>
    <lineage>
        <taxon>Bacteria</taxon>
        <taxon>Pseudomonadati</taxon>
        <taxon>Pseudomonadota</taxon>
        <taxon>Betaproteobacteria</taxon>
        <taxon>Burkholderiales</taxon>
        <taxon>Alcaligenaceae</taxon>
        <taxon>Verticiella</taxon>
    </lineage>
</organism>
<feature type="region of interest" description="Disordered" evidence="1">
    <location>
        <begin position="50"/>
        <end position="71"/>
    </location>
</feature>
<dbReference type="EMBL" id="VLTJ01000025">
    <property type="protein sequence ID" value="TSH94156.1"/>
    <property type="molecule type" value="Genomic_DNA"/>
</dbReference>
<keyword evidence="2" id="KW-0732">Signal</keyword>
<dbReference type="AlphaFoldDB" id="A0A556AMN4"/>
<evidence type="ECO:0000313" key="3">
    <source>
        <dbReference type="EMBL" id="TSH94156.1"/>
    </source>
</evidence>
<feature type="signal peptide" evidence="2">
    <location>
        <begin position="1"/>
        <end position="17"/>
    </location>
</feature>
<feature type="compositionally biased region" description="Low complexity" evidence="1">
    <location>
        <begin position="58"/>
        <end position="71"/>
    </location>
</feature>
<evidence type="ECO:0000256" key="1">
    <source>
        <dbReference type="SAM" id="MobiDB-lite"/>
    </source>
</evidence>
<sequence>MRNLFLLALFANFLMYAYGTGAFGPPPQEQGRDPLRVNQQIRADALSAQPLGVPPAAQPTAAAQPLAPIRN</sequence>
<keyword evidence="4" id="KW-1185">Reference proteome</keyword>
<accession>A0A556AMN4</accession>